<dbReference type="SUPFAM" id="SSF54637">
    <property type="entry name" value="Thioesterase/thiol ester dehydrase-isomerase"/>
    <property type="match status" value="2"/>
</dbReference>
<name>A0A6J7AJZ6_9ZZZZ</name>
<dbReference type="Gene3D" id="3.10.129.10">
    <property type="entry name" value="Hotdog Thioesterase"/>
    <property type="match status" value="1"/>
</dbReference>
<gene>
    <name evidence="1" type="ORF">UFOPK3164_01431</name>
</gene>
<proteinExistence type="predicted"/>
<accession>A0A6J7AJZ6</accession>
<protein>
    <submittedName>
        <fullName evidence="1">Unannotated protein</fullName>
    </submittedName>
</protein>
<sequence length="273" mass="28694">MSSTPKRPPAKPYTLDGLPPGLIFVSDIPFGFTMPDKVTMLGDAVLDQNLCSSNSSLPRPSVLATIADCVAGVPACEGMAPRLAVTLDIVVNIVAQPTTELLIIEGSIIKKGRNVVASEVDFFDSQTKALVARSYLTFMASPRPQDVAPPVASSMRTTSSMPTPFPEHVGAHIVRPGVAQIEHSSFVQQAAGTLQGGIISLIGEMATESLAGAPVVDLDIRYLSAVRVGPGQAIATPLGPDLYRVEVRDLGSENRLAAVITARVARSPLENAE</sequence>
<dbReference type="AlphaFoldDB" id="A0A6J7AJZ6"/>
<dbReference type="EMBL" id="CAFABE010000086">
    <property type="protein sequence ID" value="CAB4833224.1"/>
    <property type="molecule type" value="Genomic_DNA"/>
</dbReference>
<evidence type="ECO:0000313" key="1">
    <source>
        <dbReference type="EMBL" id="CAB4833224.1"/>
    </source>
</evidence>
<organism evidence="1">
    <name type="scientific">freshwater metagenome</name>
    <dbReference type="NCBI Taxonomy" id="449393"/>
    <lineage>
        <taxon>unclassified sequences</taxon>
        <taxon>metagenomes</taxon>
        <taxon>ecological metagenomes</taxon>
    </lineage>
</organism>
<dbReference type="InterPro" id="IPR029069">
    <property type="entry name" value="HotDog_dom_sf"/>
</dbReference>
<reference evidence="1" key="1">
    <citation type="submission" date="2020-05" db="EMBL/GenBank/DDBJ databases">
        <authorList>
            <person name="Chiriac C."/>
            <person name="Salcher M."/>
            <person name="Ghai R."/>
            <person name="Kavagutti S V."/>
        </authorList>
    </citation>
    <scope>NUCLEOTIDE SEQUENCE</scope>
</reference>
<dbReference type="CDD" id="cd03443">
    <property type="entry name" value="PaaI_thioesterase"/>
    <property type="match status" value="1"/>
</dbReference>